<comment type="cofactor">
    <cofactor evidence="1">
        <name>Mg(2+)</name>
        <dbReference type="ChEBI" id="CHEBI:18420"/>
    </cofactor>
</comment>
<feature type="domain" description="Nudix hydrolase" evidence="5">
    <location>
        <begin position="36"/>
        <end position="182"/>
    </location>
</feature>
<feature type="region of interest" description="Disordered" evidence="4">
    <location>
        <begin position="13"/>
        <end position="34"/>
    </location>
</feature>
<dbReference type="PANTHER" id="PTHR43046">
    <property type="entry name" value="GDP-MANNOSE MANNOSYL HYDROLASE"/>
    <property type="match status" value="1"/>
</dbReference>
<reference evidence="6 7" key="1">
    <citation type="submission" date="2023-05" db="EMBL/GenBank/DDBJ databases">
        <title>Lithophilousrod everest ZFBP1038 complete genpme.</title>
        <authorList>
            <person name="Tian M."/>
        </authorList>
    </citation>
    <scope>NUCLEOTIDE SEQUENCE [LARGE SCALE GENOMIC DNA]</scope>
    <source>
        <strain evidence="6 7">ZFBP1038</strain>
    </source>
</reference>
<organism evidence="6 7">
    <name type="scientific">Saxibacter everestensis</name>
    <dbReference type="NCBI Taxonomy" id="2909229"/>
    <lineage>
        <taxon>Bacteria</taxon>
        <taxon>Bacillati</taxon>
        <taxon>Actinomycetota</taxon>
        <taxon>Actinomycetes</taxon>
        <taxon>Micrococcales</taxon>
        <taxon>Brevibacteriaceae</taxon>
        <taxon>Saxibacter</taxon>
    </lineage>
</organism>
<dbReference type="SUPFAM" id="SSF55811">
    <property type="entry name" value="Nudix"/>
    <property type="match status" value="1"/>
</dbReference>
<dbReference type="Proteomes" id="UP001209083">
    <property type="component" value="Chromosome"/>
</dbReference>
<dbReference type="PROSITE" id="PS51462">
    <property type="entry name" value="NUDIX"/>
    <property type="match status" value="1"/>
</dbReference>
<sequence>MAVRRQLLVATEQPEIAPDADADPLHEWTPDPDGVPAREAARVLLVNQHDEVLLIHGYDTDDSAHHWWFTVGGGLEPHETPAEGAAREVAEETGLRLDPAELVGPVCRRSAEFRFISKTVRQREEFFLARVDGDYDFSAEGWTDIERRTLGEFRWWSLPAIAASEETIYPSELCAILEPLLAGGWDGNTRHIN</sequence>
<gene>
    <name evidence="6" type="ORF">LWF01_08845</name>
</gene>
<evidence type="ECO:0000313" key="6">
    <source>
        <dbReference type="EMBL" id="WGW14053.1"/>
    </source>
</evidence>
<dbReference type="EMBL" id="CP090958">
    <property type="protein sequence ID" value="WGW14053.1"/>
    <property type="molecule type" value="Genomic_DNA"/>
</dbReference>
<dbReference type="InterPro" id="IPR000086">
    <property type="entry name" value="NUDIX_hydrolase_dom"/>
</dbReference>
<keyword evidence="7" id="KW-1185">Reference proteome</keyword>
<keyword evidence="3" id="KW-0460">Magnesium</keyword>
<dbReference type="InterPro" id="IPR015797">
    <property type="entry name" value="NUDIX_hydrolase-like_dom_sf"/>
</dbReference>
<evidence type="ECO:0000256" key="4">
    <source>
        <dbReference type="SAM" id="MobiDB-lite"/>
    </source>
</evidence>
<evidence type="ECO:0000256" key="3">
    <source>
        <dbReference type="ARBA" id="ARBA00022842"/>
    </source>
</evidence>
<evidence type="ECO:0000259" key="5">
    <source>
        <dbReference type="PROSITE" id="PS51462"/>
    </source>
</evidence>
<evidence type="ECO:0000256" key="2">
    <source>
        <dbReference type="ARBA" id="ARBA00022801"/>
    </source>
</evidence>
<evidence type="ECO:0000256" key="1">
    <source>
        <dbReference type="ARBA" id="ARBA00001946"/>
    </source>
</evidence>
<dbReference type="InterPro" id="IPR020084">
    <property type="entry name" value="NUDIX_hydrolase_CS"/>
</dbReference>
<dbReference type="Pfam" id="PF00293">
    <property type="entry name" value="NUDIX"/>
    <property type="match status" value="1"/>
</dbReference>
<dbReference type="PROSITE" id="PS00893">
    <property type="entry name" value="NUDIX_BOX"/>
    <property type="match status" value="1"/>
</dbReference>
<evidence type="ECO:0000313" key="7">
    <source>
        <dbReference type="Proteomes" id="UP001209083"/>
    </source>
</evidence>
<dbReference type="PANTHER" id="PTHR43046:SF12">
    <property type="entry name" value="GDP-MANNOSE MANNOSYL HYDROLASE"/>
    <property type="match status" value="1"/>
</dbReference>
<dbReference type="Gene3D" id="3.90.79.10">
    <property type="entry name" value="Nucleoside Triphosphate Pyrophosphohydrolase"/>
    <property type="match status" value="1"/>
</dbReference>
<dbReference type="RefSeq" id="WP_349640869.1">
    <property type="nucleotide sequence ID" value="NZ_CP090958.1"/>
</dbReference>
<dbReference type="CDD" id="cd04685">
    <property type="entry name" value="NUDIX_Hydrolase"/>
    <property type="match status" value="1"/>
</dbReference>
<keyword evidence="2" id="KW-0378">Hydrolase</keyword>
<name>A0ABY8QYG9_9MICO</name>
<accession>A0ABY8QYG9</accession>
<protein>
    <submittedName>
        <fullName evidence="6">NUDIX domain-containing protein</fullName>
    </submittedName>
</protein>
<proteinExistence type="predicted"/>